<dbReference type="Pfam" id="PF00196">
    <property type="entry name" value="GerE"/>
    <property type="match status" value="1"/>
</dbReference>
<feature type="domain" description="Response regulatory" evidence="5">
    <location>
        <begin position="8"/>
        <end position="129"/>
    </location>
</feature>
<dbReference type="InterPro" id="IPR000792">
    <property type="entry name" value="Tscrpt_reg_LuxR_C"/>
</dbReference>
<feature type="modified residue" description="4-aspartylphosphate" evidence="3">
    <location>
        <position position="64"/>
    </location>
</feature>
<dbReference type="SUPFAM" id="SSF46894">
    <property type="entry name" value="C-terminal effector domain of the bipartite response regulators"/>
    <property type="match status" value="1"/>
</dbReference>
<dbReference type="InterPro" id="IPR016032">
    <property type="entry name" value="Sig_transdc_resp-reg_C-effctor"/>
</dbReference>
<dbReference type="Gene3D" id="3.40.50.2300">
    <property type="match status" value="1"/>
</dbReference>
<reference evidence="6 7" key="1">
    <citation type="journal article" date="2020" name="ISME J.">
        <title>Comparative genomics reveals insights into cyanobacterial evolution and habitat adaptation.</title>
        <authorList>
            <person name="Chen M.Y."/>
            <person name="Teng W.K."/>
            <person name="Zhao L."/>
            <person name="Hu C.X."/>
            <person name="Zhou Y.K."/>
            <person name="Han B.P."/>
            <person name="Song L.R."/>
            <person name="Shu W.S."/>
        </authorList>
    </citation>
    <scope>NUCLEOTIDE SEQUENCE [LARGE SCALE GENOMIC DNA]</scope>
    <source>
        <strain evidence="6 7">FACHB-159</strain>
    </source>
</reference>
<feature type="domain" description="HTH luxR-type" evidence="4">
    <location>
        <begin position="156"/>
        <end position="221"/>
    </location>
</feature>
<evidence type="ECO:0000256" key="2">
    <source>
        <dbReference type="ARBA" id="ARBA00023125"/>
    </source>
</evidence>
<dbReference type="InterPro" id="IPR011006">
    <property type="entry name" value="CheY-like_superfamily"/>
</dbReference>
<dbReference type="InterPro" id="IPR039420">
    <property type="entry name" value="WalR-like"/>
</dbReference>
<dbReference type="SMART" id="SM00448">
    <property type="entry name" value="REC"/>
    <property type="match status" value="1"/>
</dbReference>
<dbReference type="EMBL" id="JACJTU010000037">
    <property type="protein sequence ID" value="MBD2737772.1"/>
    <property type="molecule type" value="Genomic_DNA"/>
</dbReference>
<name>A0ABR8KI97_9NOSO</name>
<sequence length="225" mass="25055">MTINQKLPVLLVDDNKRFRQGIQTFISHYSKKGQLPLEVVAEAATTEQAVSLAHQKQPALILLDLELASGNGIATLIRLKEMSFLGKVLVLSAHQEDDAIFQAMQAGATGYVFKNRVATQLCDAIATVLKSEVYLPTEVASSFFRKFWADADAVVQTRQKLNLTEREQEVLHWLVKGDSNEEIAKRLFITVATVKAHLTKIFEKLQVTSRTQAVITAFKFGLIQA</sequence>
<keyword evidence="1 3" id="KW-0597">Phosphoprotein</keyword>
<dbReference type="PROSITE" id="PS50110">
    <property type="entry name" value="RESPONSE_REGULATORY"/>
    <property type="match status" value="1"/>
</dbReference>
<dbReference type="Pfam" id="PF00072">
    <property type="entry name" value="Response_reg"/>
    <property type="match status" value="1"/>
</dbReference>
<proteinExistence type="predicted"/>
<evidence type="ECO:0000259" key="5">
    <source>
        <dbReference type="PROSITE" id="PS50110"/>
    </source>
</evidence>
<organism evidence="6 7">
    <name type="scientific">Nostoc paludosum FACHB-159</name>
    <dbReference type="NCBI Taxonomy" id="2692908"/>
    <lineage>
        <taxon>Bacteria</taxon>
        <taxon>Bacillati</taxon>
        <taxon>Cyanobacteriota</taxon>
        <taxon>Cyanophyceae</taxon>
        <taxon>Nostocales</taxon>
        <taxon>Nostocaceae</taxon>
        <taxon>Nostoc</taxon>
    </lineage>
</organism>
<evidence type="ECO:0000313" key="6">
    <source>
        <dbReference type="EMBL" id="MBD2737772.1"/>
    </source>
</evidence>
<dbReference type="PROSITE" id="PS50043">
    <property type="entry name" value="HTH_LUXR_2"/>
    <property type="match status" value="1"/>
</dbReference>
<comment type="caution">
    <text evidence="6">The sequence shown here is derived from an EMBL/GenBank/DDBJ whole genome shotgun (WGS) entry which is preliminary data.</text>
</comment>
<protein>
    <submittedName>
        <fullName evidence="6">Response regulator transcription factor</fullName>
    </submittedName>
</protein>
<dbReference type="RefSeq" id="WP_190958344.1">
    <property type="nucleotide sequence ID" value="NZ_JACJTU010000037.1"/>
</dbReference>
<keyword evidence="2" id="KW-0238">DNA-binding</keyword>
<dbReference type="PANTHER" id="PTHR43214">
    <property type="entry name" value="TWO-COMPONENT RESPONSE REGULATOR"/>
    <property type="match status" value="1"/>
</dbReference>
<gene>
    <name evidence="6" type="ORF">H6H03_28445</name>
</gene>
<evidence type="ECO:0000313" key="7">
    <source>
        <dbReference type="Proteomes" id="UP000637383"/>
    </source>
</evidence>
<dbReference type="SMART" id="SM00421">
    <property type="entry name" value="HTH_LUXR"/>
    <property type="match status" value="1"/>
</dbReference>
<accession>A0ABR8KI97</accession>
<dbReference type="PRINTS" id="PR00038">
    <property type="entry name" value="HTHLUXR"/>
</dbReference>
<evidence type="ECO:0000256" key="1">
    <source>
        <dbReference type="ARBA" id="ARBA00022553"/>
    </source>
</evidence>
<keyword evidence="7" id="KW-1185">Reference proteome</keyword>
<dbReference type="InterPro" id="IPR001789">
    <property type="entry name" value="Sig_transdc_resp-reg_receiver"/>
</dbReference>
<dbReference type="SUPFAM" id="SSF52172">
    <property type="entry name" value="CheY-like"/>
    <property type="match status" value="1"/>
</dbReference>
<evidence type="ECO:0000259" key="4">
    <source>
        <dbReference type="PROSITE" id="PS50043"/>
    </source>
</evidence>
<dbReference type="InterPro" id="IPR058245">
    <property type="entry name" value="NreC/VraR/RcsB-like_REC"/>
</dbReference>
<dbReference type="CDD" id="cd17535">
    <property type="entry name" value="REC_NarL-like"/>
    <property type="match status" value="1"/>
</dbReference>
<dbReference type="CDD" id="cd06170">
    <property type="entry name" value="LuxR_C_like"/>
    <property type="match status" value="1"/>
</dbReference>
<evidence type="ECO:0000256" key="3">
    <source>
        <dbReference type="PROSITE-ProRule" id="PRU00169"/>
    </source>
</evidence>
<dbReference type="Proteomes" id="UP000637383">
    <property type="component" value="Unassembled WGS sequence"/>
</dbReference>